<protein>
    <submittedName>
        <fullName evidence="2">Uncharacterized protein</fullName>
    </submittedName>
</protein>
<organism evidence="2 3">
    <name type="scientific">Enterocloster bolteae (strain ATCC BAA-613 / DSM 15670 / CCUG 46953 / JCM 12243 / WAL 16351)</name>
    <name type="common">Clostridium bolteae</name>
    <dbReference type="NCBI Taxonomy" id="411902"/>
    <lineage>
        <taxon>Bacteria</taxon>
        <taxon>Bacillati</taxon>
        <taxon>Bacillota</taxon>
        <taxon>Clostridia</taxon>
        <taxon>Lachnospirales</taxon>
        <taxon>Lachnospiraceae</taxon>
        <taxon>Enterocloster</taxon>
    </lineage>
</organism>
<reference evidence="2 3" key="1">
    <citation type="submission" date="2007-08" db="EMBL/GenBank/DDBJ databases">
        <authorList>
            <person name="Fulton L."/>
            <person name="Clifton S."/>
            <person name="Fulton B."/>
            <person name="Xu J."/>
            <person name="Minx P."/>
            <person name="Pepin K.H."/>
            <person name="Johnson M."/>
            <person name="Thiruvilangam P."/>
            <person name="Bhonagiri V."/>
            <person name="Nash W.E."/>
            <person name="Mardis E.R."/>
            <person name="Wilson R.K."/>
        </authorList>
    </citation>
    <scope>NUCLEOTIDE SEQUENCE [LARGE SCALE GENOMIC DNA]</scope>
    <source>
        <strain evidence="3">ATCC BAA-613 / DSM 15670 / CCUG 46953 / JCM 12243 / WAL 16351</strain>
    </source>
</reference>
<reference evidence="2 3" key="2">
    <citation type="submission" date="2007-09" db="EMBL/GenBank/DDBJ databases">
        <title>Draft genome sequence of Clostridium bolteae (ATCC BAA-613).</title>
        <authorList>
            <person name="Sudarsanam P."/>
            <person name="Ley R."/>
            <person name="Guruge J."/>
            <person name="Turnbaugh P.J."/>
            <person name="Mahowald M."/>
            <person name="Liep D."/>
            <person name="Gordon J."/>
        </authorList>
    </citation>
    <scope>NUCLEOTIDE SEQUENCE [LARGE SCALE GENOMIC DNA]</scope>
    <source>
        <strain evidence="3">ATCC BAA-613 / DSM 15670 / CCUG 46953 / JCM 12243 / WAL 16351</strain>
    </source>
</reference>
<proteinExistence type="predicted"/>
<name>A8RSV6_ENTBW</name>
<evidence type="ECO:0000313" key="2">
    <source>
        <dbReference type="EMBL" id="EDP16246.1"/>
    </source>
</evidence>
<dbReference type="HOGENOM" id="CLU_3060102_0_0_9"/>
<keyword evidence="1" id="KW-1133">Transmembrane helix</keyword>
<dbReference type="PaxDb" id="411902-CLOBOL_03455"/>
<evidence type="ECO:0000313" key="3">
    <source>
        <dbReference type="Proteomes" id="UP000005396"/>
    </source>
</evidence>
<feature type="transmembrane region" description="Helical" evidence="1">
    <location>
        <begin position="6"/>
        <end position="22"/>
    </location>
</feature>
<dbReference type="EMBL" id="ABCC02000031">
    <property type="protein sequence ID" value="EDP16246.1"/>
    <property type="molecule type" value="Genomic_DNA"/>
</dbReference>
<keyword evidence="1" id="KW-0472">Membrane</keyword>
<gene>
    <name evidence="2" type="ORF">CLOBOL_03455</name>
</gene>
<accession>A8RSV6</accession>
<comment type="caution">
    <text evidence="2">The sequence shown here is derived from an EMBL/GenBank/DDBJ whole genome shotgun (WGS) entry which is preliminary data.</text>
</comment>
<dbReference type="Proteomes" id="UP000005396">
    <property type="component" value="Unassembled WGS sequence"/>
</dbReference>
<keyword evidence="1" id="KW-0812">Transmembrane</keyword>
<dbReference type="AlphaFoldDB" id="A8RSV6"/>
<sequence>MSTVTIAWYCYAACFFGLRGIIPRMIIMVRYSGREAAFLPPQRMSRIVAITEY</sequence>
<evidence type="ECO:0000256" key="1">
    <source>
        <dbReference type="SAM" id="Phobius"/>
    </source>
</evidence>